<keyword evidence="4 5" id="KW-0472">Membrane</keyword>
<keyword evidence="2 5" id="KW-0812">Transmembrane</keyword>
<keyword evidence="3 5" id="KW-1133">Transmembrane helix</keyword>
<dbReference type="GO" id="GO:0009306">
    <property type="term" value="P:protein secretion"/>
    <property type="evidence" value="ECO:0007669"/>
    <property type="project" value="InterPro"/>
</dbReference>
<dbReference type="RefSeq" id="WP_107967735.1">
    <property type="nucleotide sequence ID" value="NZ_NWBU01000009.1"/>
</dbReference>
<feature type="domain" description="Translocation and assembly module TamB C-terminal" evidence="6">
    <location>
        <begin position="1052"/>
        <end position="1396"/>
    </location>
</feature>
<name>A0A2T5FX57_9SPHN</name>
<dbReference type="GO" id="GO:0005886">
    <property type="term" value="C:plasma membrane"/>
    <property type="evidence" value="ECO:0007669"/>
    <property type="project" value="InterPro"/>
</dbReference>
<evidence type="ECO:0000256" key="3">
    <source>
        <dbReference type="ARBA" id="ARBA00022989"/>
    </source>
</evidence>
<evidence type="ECO:0000256" key="2">
    <source>
        <dbReference type="ARBA" id="ARBA00022692"/>
    </source>
</evidence>
<organism evidence="7 8">
    <name type="scientific">Sphingomonas oleivorans</name>
    <dbReference type="NCBI Taxonomy" id="1735121"/>
    <lineage>
        <taxon>Bacteria</taxon>
        <taxon>Pseudomonadati</taxon>
        <taxon>Pseudomonadota</taxon>
        <taxon>Alphaproteobacteria</taxon>
        <taxon>Sphingomonadales</taxon>
        <taxon>Sphingomonadaceae</taxon>
        <taxon>Sphingomonas</taxon>
    </lineage>
</organism>
<gene>
    <name evidence="7" type="ORF">CLG96_09875</name>
</gene>
<proteinExistence type="predicted"/>
<dbReference type="PANTHER" id="PTHR36985:SF1">
    <property type="entry name" value="TRANSLOCATION AND ASSEMBLY MODULE SUBUNIT TAMB"/>
    <property type="match status" value="1"/>
</dbReference>
<comment type="caution">
    <text evidence="7">The sequence shown here is derived from an EMBL/GenBank/DDBJ whole genome shotgun (WGS) entry which is preliminary data.</text>
</comment>
<dbReference type="Proteomes" id="UP000244162">
    <property type="component" value="Unassembled WGS sequence"/>
</dbReference>
<dbReference type="Pfam" id="PF04357">
    <property type="entry name" value="TamB"/>
    <property type="match status" value="1"/>
</dbReference>
<reference evidence="7 8" key="1">
    <citation type="submission" date="2017-09" db="EMBL/GenBank/DDBJ databases">
        <title>Sphingomonas panjinensis sp.nov., isolated from oil-contaminated soil.</title>
        <authorList>
            <person name="Wang L."/>
            <person name="Chen L."/>
        </authorList>
    </citation>
    <scope>NUCLEOTIDE SEQUENCE [LARGE SCALE GENOMIC DNA]</scope>
    <source>
        <strain evidence="7 8">FW-11</strain>
    </source>
</reference>
<comment type="subcellular location">
    <subcellularLocation>
        <location evidence="1">Membrane</location>
        <topology evidence="1">Single-pass membrane protein</topology>
    </subcellularLocation>
</comment>
<evidence type="ECO:0000256" key="5">
    <source>
        <dbReference type="SAM" id="Phobius"/>
    </source>
</evidence>
<evidence type="ECO:0000313" key="8">
    <source>
        <dbReference type="Proteomes" id="UP000244162"/>
    </source>
</evidence>
<evidence type="ECO:0000259" key="6">
    <source>
        <dbReference type="Pfam" id="PF04357"/>
    </source>
</evidence>
<dbReference type="PANTHER" id="PTHR36985">
    <property type="entry name" value="TRANSLOCATION AND ASSEMBLY MODULE SUBUNIT TAMB"/>
    <property type="match status" value="1"/>
</dbReference>
<keyword evidence="8" id="KW-1185">Reference proteome</keyword>
<evidence type="ECO:0000256" key="4">
    <source>
        <dbReference type="ARBA" id="ARBA00023136"/>
    </source>
</evidence>
<feature type="transmembrane region" description="Helical" evidence="5">
    <location>
        <begin position="16"/>
        <end position="38"/>
    </location>
</feature>
<dbReference type="GO" id="GO:0097347">
    <property type="term" value="C:TAM protein secretion complex"/>
    <property type="evidence" value="ECO:0007669"/>
    <property type="project" value="TreeGrafter"/>
</dbReference>
<dbReference type="InterPro" id="IPR007452">
    <property type="entry name" value="TamB_C"/>
</dbReference>
<protein>
    <recommendedName>
        <fullName evidence="6">Translocation and assembly module TamB C-terminal domain-containing protein</fullName>
    </recommendedName>
</protein>
<accession>A0A2T5FX57</accession>
<evidence type="ECO:0000256" key="1">
    <source>
        <dbReference type="ARBA" id="ARBA00004167"/>
    </source>
</evidence>
<evidence type="ECO:0000313" key="7">
    <source>
        <dbReference type="EMBL" id="PTQ10712.1"/>
    </source>
</evidence>
<sequence>MAEETPSPARHRGRTVLKWIAILFGGLIALVALLLLGLNSGPGRDLVRRQLAAYETASGLNIRAGRIDGSLYGRMLLRDVEIRDPKGAFLTVPALTLDWRPFAYARSKIDIRELSATQARLIRLPELKPVPSEPDAPILPDIDLALGRLRVDRLVVEPAVTGRLHIVRFAGMADLADRRARISADAMALAASGVAGGDRLALRLDAAPDANRLLIDANLAAPAGGLVDSFAKLGKPLTFAVNGRGDWANWRGRAVGRLAGAPLANLAILGRDGDFRVKGALRPGLALGGPAARLTEPRVDLDLLARLDERRADTRLVARSGALALDAAGLIDLGQSRFGNFRLNGRLLTPGAIADNVRGRDVAFQALLDGPFATPIVEYRLRAAALGFGETLVEGLDARGRARVDADRILIPVSATARRVAGLNAAAGGLLTNISINGDLAYGDGKLLSDNLRLRSDRIDATAILFADIAGGTYTGALKGRVNDYQVDGIGRIALVTDAELVTAPGGGFGIRGRVRVTTRRLDNASLRDQLGGNAVITADVGFTQEGVATIRNLRMASPRFRITGGEGSYRPDGRIAFRAVGSSTQYGALAVAISGTADQPLVRLRAPRPYVGVQLRDVEAELVGTAQGYEVRARGGSTYGPFLADLLIRSDAGPLALDIRTARFAGIDFGGRIVQTAAGPFDGTLRLSGSGLAGTMRLAAAGAHQRADFDLRAASARIPGDVPITIGSGTIRATAILYPDAPEIVGAVSLANIQQGEYLLSRLQGRVRYRAGQGNAALIASGNSGLPFDIALQAALSPTAIRANIRGTANDIAFRLARPAEIVKIGGGWQLQPATILLPQGEVDLSGDYGAATTLHARLRNVDLALAQAFAPGLGLGGKASGTIDYALPSGKTVPVARARLDIARFTRTSALTISDPLDVALLGTLSDAGGDMRALIRRGAAIVGRLQARLAPLGKGAGLGERLFAAPLSGGIRYNGPAEMLWALTGIAGQSVSGPVAVAADFGGRLDRPTLNGLIRANALRYENEAYGTVLSNMAVAGRFTQSRLDLTSLTARAGRGSVTARGTIGLDAASGFPIDLTAQLDGAQLARSDALGATVSGTLAITNNQAEGALIRGDLNIPEARYRIIRQGAAEVTELTGVRRKGAPAVPPEPPSAAPSIWKLDLRVHANNQIFVSGMGLEAEWRTDLRVTGTASDPRIIGEMEVVRGTYSFAGRRFDLDNGTVTFQGGPVTDPALSIAASTSVEGVTATINIGGRATNPQISFTSTPALPQDEVLARLLFGTSVTTLSPTQAIQLAAALNSLRGSGGGLNPLGKLRSATGIDRLRVLGADRAAGRGTALAAGQYISNRIYVEIITDARGFTATQLEISLSRALSLLSQAGSFGGSNVSLRYKKDY</sequence>
<dbReference type="EMBL" id="NWBU01000009">
    <property type="protein sequence ID" value="PTQ10712.1"/>
    <property type="molecule type" value="Genomic_DNA"/>
</dbReference>
<dbReference type="OrthoDB" id="7784409at2"/>